<dbReference type="InterPro" id="IPR050645">
    <property type="entry name" value="Histidine_acid_phosphatase"/>
</dbReference>
<dbReference type="PANTHER" id="PTHR11567:SF34">
    <property type="entry name" value="INTESTINAL ACID PHOSPHATASE"/>
    <property type="match status" value="1"/>
</dbReference>
<evidence type="ECO:0000313" key="4">
    <source>
        <dbReference type="Proteomes" id="UP000492821"/>
    </source>
</evidence>
<dbReference type="InterPro" id="IPR029033">
    <property type="entry name" value="His_PPase_superfam"/>
</dbReference>
<dbReference type="Pfam" id="PF00328">
    <property type="entry name" value="His_Phos_2"/>
    <property type="match status" value="1"/>
</dbReference>
<comment type="similarity">
    <text evidence="2">Belongs to the histidine acid phosphatase family.</text>
</comment>
<reference evidence="5" key="2">
    <citation type="submission" date="2020-10" db="UniProtKB">
        <authorList>
            <consortium name="WormBaseParasite"/>
        </authorList>
    </citation>
    <scope>IDENTIFICATION</scope>
</reference>
<reference evidence="4" key="1">
    <citation type="journal article" date="2013" name="Genetics">
        <title>The draft genome and transcriptome of Panagrellus redivivus are shaped by the harsh demands of a free-living lifestyle.</title>
        <authorList>
            <person name="Srinivasan J."/>
            <person name="Dillman A.R."/>
            <person name="Macchietto M.G."/>
            <person name="Heikkinen L."/>
            <person name="Lakso M."/>
            <person name="Fracchia K.M."/>
            <person name="Antoshechkin I."/>
            <person name="Mortazavi A."/>
            <person name="Wong G."/>
            <person name="Sternberg P.W."/>
        </authorList>
    </citation>
    <scope>NUCLEOTIDE SEQUENCE [LARGE SCALE GENOMIC DNA]</scope>
    <source>
        <strain evidence="4">MT8872</strain>
    </source>
</reference>
<keyword evidence="4" id="KW-1185">Reference proteome</keyword>
<proteinExistence type="inferred from homology"/>
<dbReference type="InterPro" id="IPR000560">
    <property type="entry name" value="His_Pase_clade-2"/>
</dbReference>
<feature type="signal peptide" evidence="3">
    <location>
        <begin position="1"/>
        <end position="17"/>
    </location>
</feature>
<comment type="catalytic activity">
    <reaction evidence="1">
        <text>a phosphate monoester + H2O = an alcohol + phosphate</text>
        <dbReference type="Rhea" id="RHEA:15017"/>
        <dbReference type="ChEBI" id="CHEBI:15377"/>
        <dbReference type="ChEBI" id="CHEBI:30879"/>
        <dbReference type="ChEBI" id="CHEBI:43474"/>
        <dbReference type="ChEBI" id="CHEBI:67140"/>
        <dbReference type="EC" id="3.1.3.2"/>
    </reaction>
</comment>
<dbReference type="PANTHER" id="PTHR11567">
    <property type="entry name" value="ACID PHOSPHATASE-RELATED"/>
    <property type="match status" value="1"/>
</dbReference>
<sequence length="404" mass="45692">MRFALCFLLAVISVANAVDEESYSLAYVTAIWRHGDRAPETLPYPNDKYTEDYWPRGYGELTSEGMVMLHELGSFFRKEYVPNFVNETYNYDAIYVRSTDANRALVSAQAFLNGFYPPVGHAVWKEGLNWQPIAVHGNSPGTPDPLLRPTDLVCDAYDKHWKKVKKEVYETLQTKYGDVLQVLAENTGYGNAMSVHQATKLIDITREVAHNLSQPAWVTKTWPNHDNNSTLDIITELYRYRRMAQFTDDKLNHLRGGFLLNNILEQIHNVTKGVQGSRKMVLYSSHDGTLLSLLYAMNVADGQLIPYAAAIIFEVLQNENGYHVQIKYRYKGNIKIVQIPGCTQPCPAKSFIALLAPKAIKSEKDLKDDCSDKFLRGQLIGGYNSSSGKSLFVAMLMTIGFYFL</sequence>
<dbReference type="Proteomes" id="UP000492821">
    <property type="component" value="Unassembled WGS sequence"/>
</dbReference>
<feature type="chain" id="PRO_5028913262" evidence="3">
    <location>
        <begin position="18"/>
        <end position="404"/>
    </location>
</feature>
<dbReference type="Gene3D" id="3.40.50.1240">
    <property type="entry name" value="Phosphoglycerate mutase-like"/>
    <property type="match status" value="1"/>
</dbReference>
<evidence type="ECO:0000256" key="3">
    <source>
        <dbReference type="SAM" id="SignalP"/>
    </source>
</evidence>
<protein>
    <submittedName>
        <fullName evidence="5">Acid phosphatase</fullName>
    </submittedName>
</protein>
<dbReference type="InterPro" id="IPR033379">
    <property type="entry name" value="Acid_Pase_AS"/>
</dbReference>
<dbReference type="AlphaFoldDB" id="A0A7E4VM26"/>
<dbReference type="CDD" id="cd07061">
    <property type="entry name" value="HP_HAP_like"/>
    <property type="match status" value="1"/>
</dbReference>
<accession>A0A7E4VM26</accession>
<evidence type="ECO:0000256" key="1">
    <source>
        <dbReference type="ARBA" id="ARBA00000032"/>
    </source>
</evidence>
<evidence type="ECO:0000313" key="5">
    <source>
        <dbReference type="WBParaSite" id="Pan_g22603.t1"/>
    </source>
</evidence>
<dbReference type="WBParaSite" id="Pan_g22603.t1">
    <property type="protein sequence ID" value="Pan_g22603.t1"/>
    <property type="gene ID" value="Pan_g22603"/>
</dbReference>
<evidence type="ECO:0000256" key="2">
    <source>
        <dbReference type="ARBA" id="ARBA00005375"/>
    </source>
</evidence>
<dbReference type="PROSITE" id="PS00616">
    <property type="entry name" value="HIS_ACID_PHOSPHAT_1"/>
    <property type="match status" value="1"/>
</dbReference>
<organism evidence="4 5">
    <name type="scientific">Panagrellus redivivus</name>
    <name type="common">Microworm</name>
    <dbReference type="NCBI Taxonomy" id="6233"/>
    <lineage>
        <taxon>Eukaryota</taxon>
        <taxon>Metazoa</taxon>
        <taxon>Ecdysozoa</taxon>
        <taxon>Nematoda</taxon>
        <taxon>Chromadorea</taxon>
        <taxon>Rhabditida</taxon>
        <taxon>Tylenchina</taxon>
        <taxon>Panagrolaimomorpha</taxon>
        <taxon>Panagrolaimoidea</taxon>
        <taxon>Panagrolaimidae</taxon>
        <taxon>Panagrellus</taxon>
    </lineage>
</organism>
<name>A0A7E4VM26_PANRE</name>
<keyword evidence="3" id="KW-0732">Signal</keyword>
<dbReference type="GO" id="GO:0003993">
    <property type="term" value="F:acid phosphatase activity"/>
    <property type="evidence" value="ECO:0007669"/>
    <property type="project" value="UniProtKB-EC"/>
</dbReference>
<dbReference type="SUPFAM" id="SSF53254">
    <property type="entry name" value="Phosphoglycerate mutase-like"/>
    <property type="match status" value="1"/>
</dbReference>